<sequence>MTTTRKNARTIATTVFLGTALSLLAGAALAGPCTDRLAQVEKNVAATDAGSGPTQLPAAGTTAPDAGVPRAGEAPGTGGTAGMNDALAGKAASPGDVRAQTSGQKTAAEGGASTADELSDALARARQADASGDAAGCGNALDEAEKLIRG</sequence>
<dbReference type="EMBL" id="SMFY01000002">
    <property type="protein sequence ID" value="TCK28390.1"/>
    <property type="molecule type" value="Genomic_DNA"/>
</dbReference>
<feature type="region of interest" description="Disordered" evidence="1">
    <location>
        <begin position="47"/>
        <end position="137"/>
    </location>
</feature>
<keyword evidence="4" id="KW-1185">Reference proteome</keyword>
<accession>A0A4R1I4S1</accession>
<dbReference type="RefSeq" id="WP_245516119.1">
    <property type="nucleotide sequence ID" value="NZ_SMFY01000002.1"/>
</dbReference>
<dbReference type="Proteomes" id="UP000295030">
    <property type="component" value="Unassembled WGS sequence"/>
</dbReference>
<keyword evidence="2" id="KW-0732">Signal</keyword>
<evidence type="ECO:0000313" key="4">
    <source>
        <dbReference type="Proteomes" id="UP000295030"/>
    </source>
</evidence>
<proteinExistence type="predicted"/>
<organism evidence="3 4">
    <name type="scientific">Ancylobacter aquaticus</name>
    <dbReference type="NCBI Taxonomy" id="100"/>
    <lineage>
        <taxon>Bacteria</taxon>
        <taxon>Pseudomonadati</taxon>
        <taxon>Pseudomonadota</taxon>
        <taxon>Alphaproteobacteria</taxon>
        <taxon>Hyphomicrobiales</taxon>
        <taxon>Xanthobacteraceae</taxon>
        <taxon>Ancylobacter</taxon>
    </lineage>
</organism>
<comment type="caution">
    <text evidence="3">The sequence shown here is derived from an EMBL/GenBank/DDBJ whole genome shotgun (WGS) entry which is preliminary data.</text>
</comment>
<evidence type="ECO:0000313" key="3">
    <source>
        <dbReference type="EMBL" id="TCK28390.1"/>
    </source>
</evidence>
<gene>
    <name evidence="3" type="ORF">EV667_2394</name>
</gene>
<feature type="signal peptide" evidence="2">
    <location>
        <begin position="1"/>
        <end position="30"/>
    </location>
</feature>
<name>A0A4R1I4S1_ANCAQ</name>
<dbReference type="AlphaFoldDB" id="A0A4R1I4S1"/>
<reference evidence="3 4" key="1">
    <citation type="submission" date="2019-03" db="EMBL/GenBank/DDBJ databases">
        <title>Genomic Encyclopedia of Type Strains, Phase IV (KMG-IV): sequencing the most valuable type-strain genomes for metagenomic binning, comparative biology and taxonomic classification.</title>
        <authorList>
            <person name="Goeker M."/>
        </authorList>
    </citation>
    <scope>NUCLEOTIDE SEQUENCE [LARGE SCALE GENOMIC DNA]</scope>
    <source>
        <strain evidence="3 4">DSM 101</strain>
    </source>
</reference>
<evidence type="ECO:0000256" key="2">
    <source>
        <dbReference type="SAM" id="SignalP"/>
    </source>
</evidence>
<protein>
    <submittedName>
        <fullName evidence="3">Uncharacterized protein</fullName>
    </submittedName>
</protein>
<feature type="chain" id="PRO_5020727874" evidence="2">
    <location>
        <begin position="31"/>
        <end position="150"/>
    </location>
</feature>
<evidence type="ECO:0000256" key="1">
    <source>
        <dbReference type="SAM" id="MobiDB-lite"/>
    </source>
</evidence>